<keyword evidence="2" id="KW-0808">Transferase</keyword>
<comment type="caution">
    <text evidence="2">The sequence shown here is derived from an EMBL/GenBank/DDBJ whole genome shotgun (WGS) entry which is preliminary data.</text>
</comment>
<dbReference type="GO" id="GO:0032259">
    <property type="term" value="P:methylation"/>
    <property type="evidence" value="ECO:0007669"/>
    <property type="project" value="UniProtKB-KW"/>
</dbReference>
<sequence length="343" mass="39360">SCQSTSGGLDNFQFTFESYLDDNSLIEPDTFDACRTSDSQSLSESIARFEEVNGRTYHSYRAGSYHYPNDATEKERLDDQYEIVKIILDGRNYLAPLSRENPPRHVLDIGTGTGTWAIEMGDEFPESQIIGTDLSPIQPSHVPPNVRFFVEDSSEDWDYPHKFDYIHTRVTIGCWADMKSQIIKRAFDHLQPGGWFEAQEIFALPQCDDGTMPADSCFLRWILDMNRASEAADRRFLFGDQLESWLREVGFVDVQEAVFKLPINGWPKERALKYIGMMWQRNLLSGLSGFSLGLLHRVLGRSVEEVEVSLVDVRRDLFNQQVHAYQKLHVVWGRKPLPSPNPR</sequence>
<feature type="non-terminal residue" evidence="2">
    <location>
        <position position="1"/>
    </location>
</feature>
<dbReference type="RefSeq" id="XP_060287467.1">
    <property type="nucleotide sequence ID" value="XM_060431951.1"/>
</dbReference>
<dbReference type="Proteomes" id="UP001244011">
    <property type="component" value="Unassembled WGS sequence"/>
</dbReference>
<proteinExistence type="inferred from homology"/>
<dbReference type="EMBL" id="MU838999">
    <property type="protein sequence ID" value="KAK1771254.1"/>
    <property type="molecule type" value="Genomic_DNA"/>
</dbReference>
<dbReference type="Gene3D" id="3.40.50.150">
    <property type="entry name" value="Vaccinia Virus protein VP39"/>
    <property type="match status" value="1"/>
</dbReference>
<evidence type="ECO:0000313" key="2">
    <source>
        <dbReference type="EMBL" id="KAK1771254.1"/>
    </source>
</evidence>
<accession>A0AAJ0FQH6</accession>
<dbReference type="AlphaFoldDB" id="A0AAJ0FQH6"/>
<evidence type="ECO:0000313" key="3">
    <source>
        <dbReference type="Proteomes" id="UP001244011"/>
    </source>
</evidence>
<dbReference type="GeneID" id="85315138"/>
<keyword evidence="2" id="KW-0489">Methyltransferase</keyword>
<keyword evidence="3" id="KW-1185">Reference proteome</keyword>
<protein>
    <submittedName>
        <fullName evidence="2">Demethylmenaquinone methyltransferase</fullName>
    </submittedName>
</protein>
<dbReference type="SUPFAM" id="SSF53335">
    <property type="entry name" value="S-adenosyl-L-methionine-dependent methyltransferases"/>
    <property type="match status" value="1"/>
</dbReference>
<gene>
    <name evidence="2" type="ORF">QBC33DRAFT_597972</name>
</gene>
<dbReference type="GO" id="GO:0008168">
    <property type="term" value="F:methyltransferase activity"/>
    <property type="evidence" value="ECO:0007669"/>
    <property type="project" value="UniProtKB-KW"/>
</dbReference>
<dbReference type="PANTHER" id="PTHR43591:SF14">
    <property type="entry name" value="METHYLTRANSFERASE"/>
    <property type="match status" value="1"/>
</dbReference>
<dbReference type="Pfam" id="PF13489">
    <property type="entry name" value="Methyltransf_23"/>
    <property type="match status" value="1"/>
</dbReference>
<reference evidence="2" key="1">
    <citation type="submission" date="2023-06" db="EMBL/GenBank/DDBJ databases">
        <title>Genome-scale phylogeny and comparative genomics of the fungal order Sordariales.</title>
        <authorList>
            <consortium name="Lawrence Berkeley National Laboratory"/>
            <person name="Hensen N."/>
            <person name="Bonometti L."/>
            <person name="Westerberg I."/>
            <person name="Brannstrom I.O."/>
            <person name="Guillou S."/>
            <person name="Cros-Aarteil S."/>
            <person name="Calhoun S."/>
            <person name="Haridas S."/>
            <person name="Kuo A."/>
            <person name="Mondo S."/>
            <person name="Pangilinan J."/>
            <person name="Riley R."/>
            <person name="Labutti K."/>
            <person name="Andreopoulos B."/>
            <person name="Lipzen A."/>
            <person name="Chen C."/>
            <person name="Yanf M."/>
            <person name="Daum C."/>
            <person name="Ng V."/>
            <person name="Clum A."/>
            <person name="Steindorff A."/>
            <person name="Ohm R."/>
            <person name="Martin F."/>
            <person name="Silar P."/>
            <person name="Natvig D."/>
            <person name="Lalanne C."/>
            <person name="Gautier V."/>
            <person name="Ament-Velasquez S.L."/>
            <person name="Kruys A."/>
            <person name="Hutchinson M.I."/>
            <person name="Powell A.J."/>
            <person name="Barry K."/>
            <person name="Miller A.N."/>
            <person name="Grigoriev I.V."/>
            <person name="Debuchy R."/>
            <person name="Gladieux P."/>
            <person name="Thoren M.H."/>
            <person name="Johannesson H."/>
        </authorList>
    </citation>
    <scope>NUCLEOTIDE SEQUENCE</scope>
    <source>
        <strain evidence="2">8032-3</strain>
    </source>
</reference>
<comment type="similarity">
    <text evidence="1">Belongs to the methyltransferase superfamily. LaeA methyltransferase family.</text>
</comment>
<dbReference type="PANTHER" id="PTHR43591">
    <property type="entry name" value="METHYLTRANSFERASE"/>
    <property type="match status" value="1"/>
</dbReference>
<evidence type="ECO:0000256" key="1">
    <source>
        <dbReference type="ARBA" id="ARBA00038158"/>
    </source>
</evidence>
<name>A0AAJ0FQH6_9PEZI</name>
<dbReference type="CDD" id="cd02440">
    <property type="entry name" value="AdoMet_MTases"/>
    <property type="match status" value="1"/>
</dbReference>
<dbReference type="InterPro" id="IPR029063">
    <property type="entry name" value="SAM-dependent_MTases_sf"/>
</dbReference>
<organism evidence="2 3">
    <name type="scientific">Phialemonium atrogriseum</name>
    <dbReference type="NCBI Taxonomy" id="1093897"/>
    <lineage>
        <taxon>Eukaryota</taxon>
        <taxon>Fungi</taxon>
        <taxon>Dikarya</taxon>
        <taxon>Ascomycota</taxon>
        <taxon>Pezizomycotina</taxon>
        <taxon>Sordariomycetes</taxon>
        <taxon>Sordariomycetidae</taxon>
        <taxon>Cephalothecales</taxon>
        <taxon>Cephalothecaceae</taxon>
        <taxon>Phialemonium</taxon>
    </lineage>
</organism>